<gene>
    <name evidence="1" type="ORF">AB1Y20_017686</name>
</gene>
<organism evidence="1 2">
    <name type="scientific">Prymnesium parvum</name>
    <name type="common">Toxic golden alga</name>
    <dbReference type="NCBI Taxonomy" id="97485"/>
    <lineage>
        <taxon>Eukaryota</taxon>
        <taxon>Haptista</taxon>
        <taxon>Haptophyta</taxon>
        <taxon>Prymnesiophyceae</taxon>
        <taxon>Prymnesiales</taxon>
        <taxon>Prymnesiaceae</taxon>
        <taxon>Prymnesium</taxon>
    </lineage>
</organism>
<dbReference type="EMBL" id="JBGBPQ010000006">
    <property type="protein sequence ID" value="KAL1522711.1"/>
    <property type="molecule type" value="Genomic_DNA"/>
</dbReference>
<dbReference type="AlphaFoldDB" id="A0AB34JLB1"/>
<evidence type="ECO:0000313" key="1">
    <source>
        <dbReference type="EMBL" id="KAL1522711.1"/>
    </source>
</evidence>
<comment type="caution">
    <text evidence="1">The sequence shown here is derived from an EMBL/GenBank/DDBJ whole genome shotgun (WGS) entry which is preliminary data.</text>
</comment>
<reference evidence="1 2" key="1">
    <citation type="journal article" date="2024" name="Science">
        <title>Giant polyketide synthase enzymes in the biosynthesis of giant marine polyether toxins.</title>
        <authorList>
            <person name="Fallon T.R."/>
            <person name="Shende V.V."/>
            <person name="Wierzbicki I.H."/>
            <person name="Pendleton A.L."/>
            <person name="Watervoot N.F."/>
            <person name="Auber R.P."/>
            <person name="Gonzalez D.J."/>
            <person name="Wisecaver J.H."/>
            <person name="Moore B.S."/>
        </authorList>
    </citation>
    <scope>NUCLEOTIDE SEQUENCE [LARGE SCALE GENOMIC DNA]</scope>
    <source>
        <strain evidence="1 2">12B1</strain>
    </source>
</reference>
<proteinExistence type="predicted"/>
<protein>
    <recommendedName>
        <fullName evidence="3">Fe2OG dioxygenase domain-containing protein</fullName>
    </recommendedName>
</protein>
<dbReference type="Proteomes" id="UP001515480">
    <property type="component" value="Unassembled WGS sequence"/>
</dbReference>
<keyword evidence="2" id="KW-1185">Reference proteome</keyword>
<evidence type="ECO:0000313" key="2">
    <source>
        <dbReference type="Proteomes" id="UP001515480"/>
    </source>
</evidence>
<evidence type="ECO:0008006" key="3">
    <source>
        <dbReference type="Google" id="ProtNLM"/>
    </source>
</evidence>
<name>A0AB34JLB1_PRYPA</name>
<sequence length="266" mass="29391">MDVAEQLRPLSTATLQRRTARLEQAGPPHNDPRQPVSKDEALSAAVRAYLSHPREERRLSGVPLPSWLCEQLLAELRTLHWPPCSHRPALDSEAYLILTIKKGGTLTSGFGTQHPLHRLRLLCSDVLAVADPDFIPSAVAVTKNLVGSPHIDHFDRSYQLAVSLGDFKGGELCIDEESADPESSDVSPEQDAKPWHRVAVVETRNRVAKVDGRYVHWVRPHSGGDRFSIIFYNTSADPAHPLGPAVHPLSIPVTRLEIWNSLSSSI</sequence>
<accession>A0AB34JLB1</accession>